<proteinExistence type="predicted"/>
<organism evidence="3 4">
    <name type="scientific">Mycena venus</name>
    <dbReference type="NCBI Taxonomy" id="2733690"/>
    <lineage>
        <taxon>Eukaryota</taxon>
        <taxon>Fungi</taxon>
        <taxon>Dikarya</taxon>
        <taxon>Basidiomycota</taxon>
        <taxon>Agaricomycotina</taxon>
        <taxon>Agaricomycetes</taxon>
        <taxon>Agaricomycetidae</taxon>
        <taxon>Agaricales</taxon>
        <taxon>Marasmiineae</taxon>
        <taxon>Mycenaceae</taxon>
        <taxon>Mycena</taxon>
    </lineage>
</organism>
<evidence type="ECO:0000256" key="2">
    <source>
        <dbReference type="SAM" id="Phobius"/>
    </source>
</evidence>
<reference evidence="3" key="1">
    <citation type="submission" date="2020-05" db="EMBL/GenBank/DDBJ databases">
        <title>Mycena genomes resolve the evolution of fungal bioluminescence.</title>
        <authorList>
            <person name="Tsai I.J."/>
        </authorList>
    </citation>
    <scope>NUCLEOTIDE SEQUENCE</scope>
    <source>
        <strain evidence="3">CCC161011</strain>
    </source>
</reference>
<feature type="transmembrane region" description="Helical" evidence="2">
    <location>
        <begin position="45"/>
        <end position="67"/>
    </location>
</feature>
<feature type="transmembrane region" description="Helical" evidence="2">
    <location>
        <begin position="182"/>
        <end position="205"/>
    </location>
</feature>
<feature type="transmembrane region" description="Helical" evidence="2">
    <location>
        <begin position="12"/>
        <end position="33"/>
    </location>
</feature>
<evidence type="ECO:0000313" key="4">
    <source>
        <dbReference type="Proteomes" id="UP000620124"/>
    </source>
</evidence>
<name>A0A8H6YBV1_9AGAR</name>
<dbReference type="OrthoDB" id="3226582at2759"/>
<feature type="transmembrane region" description="Helical" evidence="2">
    <location>
        <begin position="217"/>
        <end position="237"/>
    </location>
</feature>
<feature type="transmembrane region" description="Helical" evidence="2">
    <location>
        <begin position="113"/>
        <end position="135"/>
    </location>
</feature>
<accession>A0A8H6YBV1</accession>
<dbReference type="EMBL" id="JACAZI010000006">
    <property type="protein sequence ID" value="KAF7358188.1"/>
    <property type="molecule type" value="Genomic_DNA"/>
</dbReference>
<keyword evidence="4" id="KW-1185">Reference proteome</keyword>
<keyword evidence="2" id="KW-0472">Membrane</keyword>
<comment type="caution">
    <text evidence="3">The sequence shown here is derived from an EMBL/GenBank/DDBJ whole genome shotgun (WGS) entry which is preliminary data.</text>
</comment>
<sequence>MVSAFWYDISQLWVGTFFYGIYFVLFCICMHILLHRPSSQGNTVLLVTAIALFTFSTILIVLILVLVTAEIEELASIPSDSIQNAAYILYAINNSIADGLLIYRCYVVWNHNWHVIVLPVMLLIASTGCGLDVYLDATPQFAVILATNFLATGLTAGRIWWISHHSRAYLGEAAQRRYASAIALVVESGMLYSATILAFLIVISFPSLSSTLEEPLLQIVTQVMGIAPTLIIVRVGLGVTVEDSLGTLRTTTSASIPLRHQRHASSRLGTDIGSADPKENLSPGFGARENDQDFGKPRYLGDAVV</sequence>
<evidence type="ECO:0000256" key="1">
    <source>
        <dbReference type="SAM" id="MobiDB-lite"/>
    </source>
</evidence>
<feature type="region of interest" description="Disordered" evidence="1">
    <location>
        <begin position="260"/>
        <end position="305"/>
    </location>
</feature>
<keyword evidence="2" id="KW-0812">Transmembrane</keyword>
<evidence type="ECO:0000313" key="3">
    <source>
        <dbReference type="EMBL" id="KAF7358188.1"/>
    </source>
</evidence>
<dbReference type="Proteomes" id="UP000620124">
    <property type="component" value="Unassembled WGS sequence"/>
</dbReference>
<protein>
    <submittedName>
        <fullName evidence="3">Uncharacterized protein</fullName>
    </submittedName>
</protein>
<feature type="transmembrane region" description="Helical" evidence="2">
    <location>
        <begin position="141"/>
        <end position="161"/>
    </location>
</feature>
<gene>
    <name evidence="3" type="ORF">MVEN_00867300</name>
</gene>
<keyword evidence="2" id="KW-1133">Transmembrane helix</keyword>
<dbReference type="AlphaFoldDB" id="A0A8H6YBV1"/>